<protein>
    <submittedName>
        <fullName evidence="3">Amino acid racemase</fullName>
        <ecNumber evidence="3">5.1.1.-</ecNumber>
    </submittedName>
</protein>
<evidence type="ECO:0000256" key="2">
    <source>
        <dbReference type="ARBA" id="ARBA00023235"/>
    </source>
</evidence>
<dbReference type="PROSITE" id="PS00923">
    <property type="entry name" value="ASP_GLU_RACEMASE_1"/>
    <property type="match status" value="1"/>
</dbReference>
<sequence>MNPQRKRIGIIGGLGALGAADIFFKLVQATPSASGRDQYDLMFEQRPFDEPEAAGAEEASLTARKLYVFDMIRHFEARQADAVLLPCFISHTFLDEIANEVRVPILDIRDALVSHVQRRYAEARRIGVLTSDRVRRHRLFEIAFERAGLTVIQPAPDVQQAALMPAIYGANGIKSGHLQGEAIDLLERACRSLLDQGAELIVPGFTEIPIVIEALRERGVPIVDSNRVYAAHAVTDTGSAKARPFKVGVVGGVGPAATADFMRKIVLNTTAARDQDHIKIVVEQNPQIPDRTANLIGDGPDPTVALYATCKKLEAGDADLIAIPCNTAHAFVERIQPYLSIPIVNMLHETVRHLREHHPDCQRVGLLATSGTLGSRVYHEAVEGAGLEAIAPDEANQARVMNAIYGEKGVKAGFTEGECRDDLMLALAHLVERGAQAVILGCTELPLLLAQSAAFPVAGTQVVLLDPTDILARKCVALAHVDAP</sequence>
<dbReference type="InterPro" id="IPR033134">
    <property type="entry name" value="Asp/Glu_racemase_AS_2"/>
</dbReference>
<dbReference type="EC" id="5.1.1.-" evidence="3"/>
<dbReference type="PROSITE" id="PS00924">
    <property type="entry name" value="ASP_GLU_RACEMASE_2"/>
    <property type="match status" value="1"/>
</dbReference>
<gene>
    <name evidence="3" type="ORF">WKW82_17795</name>
</gene>
<dbReference type="SUPFAM" id="SSF53681">
    <property type="entry name" value="Aspartate/glutamate racemase"/>
    <property type="match status" value="4"/>
</dbReference>
<dbReference type="InterPro" id="IPR018187">
    <property type="entry name" value="Asp/Glu_racemase_AS_1"/>
</dbReference>
<organism evidence="3 4">
    <name type="scientific">Variovorax rhizosphaerae</name>
    <dbReference type="NCBI Taxonomy" id="1836200"/>
    <lineage>
        <taxon>Bacteria</taxon>
        <taxon>Pseudomonadati</taxon>
        <taxon>Pseudomonadota</taxon>
        <taxon>Betaproteobacteria</taxon>
        <taxon>Burkholderiales</taxon>
        <taxon>Comamonadaceae</taxon>
        <taxon>Variovorax</taxon>
    </lineage>
</organism>
<dbReference type="GO" id="GO:0016853">
    <property type="term" value="F:isomerase activity"/>
    <property type="evidence" value="ECO:0007669"/>
    <property type="project" value="UniProtKB-KW"/>
</dbReference>
<proteinExistence type="inferred from homology"/>
<dbReference type="InterPro" id="IPR015942">
    <property type="entry name" value="Asp/Glu/hydantoin_racemase"/>
</dbReference>
<evidence type="ECO:0000313" key="3">
    <source>
        <dbReference type="EMBL" id="MEJ8848517.1"/>
    </source>
</evidence>
<comment type="caution">
    <text evidence="3">The sequence shown here is derived from an EMBL/GenBank/DDBJ whole genome shotgun (WGS) entry which is preliminary data.</text>
</comment>
<dbReference type="Proteomes" id="UP001385892">
    <property type="component" value="Unassembled WGS sequence"/>
</dbReference>
<keyword evidence="4" id="KW-1185">Reference proteome</keyword>
<dbReference type="PANTHER" id="PTHR21198:SF7">
    <property type="entry name" value="ASPARTATE-GLUTAMATE RACEMASE FAMILY"/>
    <property type="match status" value="1"/>
</dbReference>
<comment type="similarity">
    <text evidence="1">Belongs to the aspartate/glutamate racemases family.</text>
</comment>
<name>A0ABU8WLV6_9BURK</name>
<dbReference type="EMBL" id="JBBKZT010000008">
    <property type="protein sequence ID" value="MEJ8848517.1"/>
    <property type="molecule type" value="Genomic_DNA"/>
</dbReference>
<evidence type="ECO:0000313" key="4">
    <source>
        <dbReference type="Proteomes" id="UP001385892"/>
    </source>
</evidence>
<dbReference type="Pfam" id="PF01177">
    <property type="entry name" value="Asp_Glu_race"/>
    <property type="match status" value="2"/>
</dbReference>
<keyword evidence="2 3" id="KW-0413">Isomerase</keyword>
<dbReference type="RefSeq" id="WP_340343653.1">
    <property type="nucleotide sequence ID" value="NZ_JBBKZT010000008.1"/>
</dbReference>
<reference evidence="3 4" key="1">
    <citation type="submission" date="2024-03" db="EMBL/GenBank/DDBJ databases">
        <title>Novel species of the genus Variovorax.</title>
        <authorList>
            <person name="Liu Q."/>
            <person name="Xin Y.-H."/>
        </authorList>
    </citation>
    <scope>NUCLEOTIDE SEQUENCE [LARGE SCALE GENOMIC DNA]</scope>
    <source>
        <strain evidence="3 4">KACC 18900</strain>
    </source>
</reference>
<dbReference type="Gene3D" id="3.40.50.1860">
    <property type="match status" value="4"/>
</dbReference>
<dbReference type="InterPro" id="IPR001920">
    <property type="entry name" value="Asp/Glu_race"/>
</dbReference>
<accession>A0ABU8WLV6</accession>
<dbReference type="InterPro" id="IPR004380">
    <property type="entry name" value="Asp_race"/>
</dbReference>
<dbReference type="PANTHER" id="PTHR21198">
    <property type="entry name" value="GLUTAMATE RACEMASE"/>
    <property type="match status" value="1"/>
</dbReference>
<evidence type="ECO:0000256" key="1">
    <source>
        <dbReference type="ARBA" id="ARBA00007847"/>
    </source>
</evidence>
<dbReference type="NCBIfam" id="TIGR00035">
    <property type="entry name" value="asp_race"/>
    <property type="match status" value="1"/>
</dbReference>